<evidence type="ECO:0000313" key="2">
    <source>
        <dbReference type="EMBL" id="ASR53472.1"/>
    </source>
</evidence>
<dbReference type="Gene3D" id="2.60.120.620">
    <property type="entry name" value="q2cbj1_9rhob like domain"/>
    <property type="match status" value="1"/>
</dbReference>
<evidence type="ECO:0000259" key="1">
    <source>
        <dbReference type="Pfam" id="PF13661"/>
    </source>
</evidence>
<dbReference type="InterPro" id="IPR051842">
    <property type="entry name" value="uS12_prolyl_hydroxylase"/>
</dbReference>
<dbReference type="PANTHER" id="PTHR12117:SF0">
    <property type="entry name" value="PROLYL 3-HYDROXYLASE OGFOD1"/>
    <property type="match status" value="1"/>
</dbReference>
<dbReference type="PANTHER" id="PTHR12117">
    <property type="entry name" value="HISTONE ACETYLTRANSFERASE COMPLEX"/>
    <property type="match status" value="1"/>
</dbReference>
<evidence type="ECO:0000313" key="3">
    <source>
        <dbReference type="Proteomes" id="UP000258016"/>
    </source>
</evidence>
<dbReference type="Pfam" id="PF13661">
    <property type="entry name" value="2OG-FeII_Oxy_4"/>
    <property type="match status" value="1"/>
</dbReference>
<dbReference type="RefSeq" id="WP_117353463.1">
    <property type="nucleotide sequence ID" value="NZ_CP020083.1"/>
</dbReference>
<protein>
    <recommendedName>
        <fullName evidence="1">Prolyl 3,4-dihydroxylase TPA1/OFD1 N-terminal domain-containing protein</fullName>
    </recommendedName>
</protein>
<name>A0ABN5B8T4_9SPHN</name>
<proteinExistence type="predicted"/>
<dbReference type="GeneID" id="303486087"/>
<reference evidence="2 3" key="1">
    <citation type="submission" date="2017-03" db="EMBL/GenBank/DDBJ databases">
        <title>Complete genome sequence of Blastomonas fulva degrading microcsystin LR.</title>
        <authorList>
            <person name="Lee H.-g."/>
            <person name="Jin L."/>
            <person name="oh H.-M."/>
        </authorList>
    </citation>
    <scope>NUCLEOTIDE SEQUENCE [LARGE SCALE GENOMIC DNA]</scope>
    <source>
        <strain evidence="2 3">T2</strain>
    </source>
</reference>
<dbReference type="InterPro" id="IPR039558">
    <property type="entry name" value="TPA1/OFD1_N"/>
</dbReference>
<dbReference type="EMBL" id="CP020083">
    <property type="protein sequence ID" value="ASR53472.1"/>
    <property type="molecule type" value="Genomic_DNA"/>
</dbReference>
<gene>
    <name evidence="2" type="ORF">B5J99_10950</name>
</gene>
<keyword evidence="3" id="KW-1185">Reference proteome</keyword>
<feature type="domain" description="Prolyl 3,4-dihydroxylase TPA1/OFD1 N-terminal" evidence="1">
    <location>
        <begin position="154"/>
        <end position="247"/>
    </location>
</feature>
<organism evidence="2 3">
    <name type="scientific">Blastomonas fulva</name>
    <dbReference type="NCBI Taxonomy" id="1550728"/>
    <lineage>
        <taxon>Bacteria</taxon>
        <taxon>Pseudomonadati</taxon>
        <taxon>Pseudomonadota</taxon>
        <taxon>Alphaproteobacteria</taxon>
        <taxon>Sphingomonadales</taxon>
        <taxon>Sphingomonadaceae</taxon>
        <taxon>Blastomonas</taxon>
    </lineage>
</organism>
<dbReference type="Proteomes" id="UP000258016">
    <property type="component" value="Chromosome"/>
</dbReference>
<sequence>MSAATAAPLHLLALNPALDRGALARDFAVNQRLQIRDVLEPEAARELRKILAQHTPWGLAWSAGNDGPHGRRPDEIAALPAAERQRIAQNVADAAQRGDYAFSFARYPILDAYLGRWAPDSAHDILLEHINDQPFLDLIRSVTGITELIKADAQATLFAPSQFLGLHSDSHVGEGWRIAYVLSLAPDDWKPDWGGYLNFLDDDGDIIVGYRPRFNSLSLFAVPQPHLVSYVPPFAPVGRLSITGWFRDR</sequence>
<accession>A0ABN5B8T4</accession>